<feature type="compositionally biased region" description="Basic and acidic residues" evidence="1">
    <location>
        <begin position="128"/>
        <end position="138"/>
    </location>
</feature>
<evidence type="ECO:0000313" key="3">
    <source>
        <dbReference type="Proteomes" id="UP000232323"/>
    </source>
</evidence>
<evidence type="ECO:0000256" key="1">
    <source>
        <dbReference type="SAM" id="MobiDB-lite"/>
    </source>
</evidence>
<dbReference type="Proteomes" id="UP000232323">
    <property type="component" value="Unassembled WGS sequence"/>
</dbReference>
<dbReference type="AlphaFoldDB" id="A0A250XHA9"/>
<feature type="region of interest" description="Disordered" evidence="1">
    <location>
        <begin position="118"/>
        <end position="138"/>
    </location>
</feature>
<dbReference type="EMBL" id="BEGY01000080">
    <property type="protein sequence ID" value="GAX82433.1"/>
    <property type="molecule type" value="Genomic_DNA"/>
</dbReference>
<proteinExistence type="predicted"/>
<comment type="caution">
    <text evidence="2">The sequence shown here is derived from an EMBL/GenBank/DDBJ whole genome shotgun (WGS) entry which is preliminary data.</text>
</comment>
<organism evidence="2 3">
    <name type="scientific">Chlamydomonas eustigma</name>
    <dbReference type="NCBI Taxonomy" id="1157962"/>
    <lineage>
        <taxon>Eukaryota</taxon>
        <taxon>Viridiplantae</taxon>
        <taxon>Chlorophyta</taxon>
        <taxon>core chlorophytes</taxon>
        <taxon>Chlorophyceae</taxon>
        <taxon>CS clade</taxon>
        <taxon>Chlamydomonadales</taxon>
        <taxon>Chlamydomonadaceae</taxon>
        <taxon>Chlamydomonas</taxon>
    </lineage>
</organism>
<protein>
    <submittedName>
        <fullName evidence="2">Uncharacterized protein</fullName>
    </submittedName>
</protein>
<evidence type="ECO:0000313" key="2">
    <source>
        <dbReference type="EMBL" id="GAX82433.1"/>
    </source>
</evidence>
<sequence>MTRSRSDSLQLHFWKPLKLMWFAFTQKAGRVPSVEEIKMWYLQSAKYEWPDSIPSFEEVKKKASGYTMEVKTRTGAKKVGPQGLQVQKLQIMDHSLLGDCDVKALVTANACLAMAKDQNNGPKQGCQDTKETDMTRTSDDASFSPFAAITMWNIQSFDSVGDSVSLDSSSSFPKLLPAVSLSAEVAGSAAGTAQPLQNTPSIKSFTTQVHTPYNQRAGSSGMYALQHDAGLSKNRQCIIGGVMNDSSHGGKEWRMDPIEGGEMQLHATSVDLSPQEGFTLQTECKHLVASTGLLVASSTGFGGTASACSAESSIPSDSSEVTLCNKGLPWHPIQTWEEYAWSPAIHLGHDHGLEMLSERELHSCFALHPKMAANLQVREEETAFFGMDLCEEEEVLQLMDILEC</sequence>
<reference evidence="2 3" key="1">
    <citation type="submission" date="2017-08" db="EMBL/GenBank/DDBJ databases">
        <title>Acidophilic green algal genome provides insights into adaptation to an acidic environment.</title>
        <authorList>
            <person name="Hirooka S."/>
            <person name="Hirose Y."/>
            <person name="Kanesaki Y."/>
            <person name="Higuchi S."/>
            <person name="Fujiwara T."/>
            <person name="Onuma R."/>
            <person name="Era A."/>
            <person name="Ohbayashi R."/>
            <person name="Uzuka A."/>
            <person name="Nozaki H."/>
            <person name="Yoshikawa H."/>
            <person name="Miyagishima S.Y."/>
        </authorList>
    </citation>
    <scope>NUCLEOTIDE SEQUENCE [LARGE SCALE GENOMIC DNA]</scope>
    <source>
        <strain evidence="2 3">NIES-2499</strain>
    </source>
</reference>
<gene>
    <name evidence="2" type="ORF">CEUSTIGMA_g9861.t1</name>
</gene>
<accession>A0A250XHA9</accession>
<keyword evidence="3" id="KW-1185">Reference proteome</keyword>
<name>A0A250XHA9_9CHLO</name>